<dbReference type="InterPro" id="IPR023753">
    <property type="entry name" value="FAD/NAD-binding_dom"/>
</dbReference>
<dbReference type="Gene3D" id="3.50.50.60">
    <property type="entry name" value="FAD/NAD(P)-binding domain"/>
    <property type="match status" value="2"/>
</dbReference>
<feature type="domain" description="Reductase C-terminal" evidence="6">
    <location>
        <begin position="330"/>
        <end position="412"/>
    </location>
</feature>
<name>A0A386Z7T7_9NOCA</name>
<dbReference type="RefSeq" id="WP_120735647.1">
    <property type="nucleotide sequence ID" value="NZ_CP032568.1"/>
</dbReference>
<keyword evidence="4" id="KW-0560">Oxidoreductase</keyword>
<dbReference type="InterPro" id="IPR050446">
    <property type="entry name" value="FAD-oxidoreductase/Apoptosis"/>
</dbReference>
<proteinExistence type="predicted"/>
<dbReference type="Pfam" id="PF14759">
    <property type="entry name" value="Reductase_C"/>
    <property type="match status" value="1"/>
</dbReference>
<dbReference type="KEGG" id="nyu:D7D52_07460"/>
<dbReference type="OrthoDB" id="3568330at2"/>
<dbReference type="Proteomes" id="UP000267164">
    <property type="component" value="Chromosome"/>
</dbReference>
<dbReference type="Gene3D" id="3.30.390.30">
    <property type="match status" value="1"/>
</dbReference>
<keyword evidence="3" id="KW-0274">FAD</keyword>
<dbReference type="PANTHER" id="PTHR43557">
    <property type="entry name" value="APOPTOSIS-INDUCING FACTOR 1"/>
    <property type="match status" value="1"/>
</dbReference>
<protein>
    <submittedName>
        <fullName evidence="7">FAD-dependent oxidoreductase</fullName>
    </submittedName>
</protein>
<sequence length="420" mass="43573">MTGRIVIVGAGVAGATAVRTLRAEGYTGEIVLLGAEPEPPYRRPMVSKEILAGAVEPRRTLVQPSDFWHSHDVDLRLGVTVAAIEPDPALVWLADGTALGYDSLLLATGAQPRTLALAESATFRDGSERDADGQVLTLRSRADAEVLRSALERGGSLLVVGAGLIGCEVAATARGLGAAVTVLDAGPHPVARVAPAIVGNHLRALHAEHGVAMHTDVLLTRLERAGGTVVAAAADGSTWQASVALIAIGSVPDTRLAEAAGLVVADGIWVDERYRTSAAGVYAAGDAASRFDTAAGRYRREEHWNSAQAQGAGAARSMLGLPLPADETPWGWSLQYGRNMQFAGTIGPDDELVVRGRPDAGDGTVLGLREGRAIGVVVLGRPGEFRAARDLVGRGAQVDPVACADETRPLTEQLALSGQS</sequence>
<comment type="cofactor">
    <cofactor evidence="1">
        <name>FAD</name>
        <dbReference type="ChEBI" id="CHEBI:57692"/>
    </cofactor>
</comment>
<keyword evidence="8" id="KW-1185">Reference proteome</keyword>
<dbReference type="EMBL" id="CP032568">
    <property type="protein sequence ID" value="AYF73721.1"/>
    <property type="molecule type" value="Genomic_DNA"/>
</dbReference>
<reference evidence="7 8" key="1">
    <citation type="submission" date="2018-09" db="EMBL/GenBank/DDBJ databases">
        <title>Nocardia yunnanensis sp. nov., an actinomycete isolated from a soil sample.</title>
        <authorList>
            <person name="Zhang J."/>
        </authorList>
    </citation>
    <scope>NUCLEOTIDE SEQUENCE [LARGE SCALE GENOMIC DNA]</scope>
    <source>
        <strain evidence="7 8">CFHS0054</strain>
    </source>
</reference>
<evidence type="ECO:0000259" key="6">
    <source>
        <dbReference type="Pfam" id="PF14759"/>
    </source>
</evidence>
<dbReference type="GO" id="GO:0005737">
    <property type="term" value="C:cytoplasm"/>
    <property type="evidence" value="ECO:0007669"/>
    <property type="project" value="TreeGrafter"/>
</dbReference>
<dbReference type="SUPFAM" id="SSF51905">
    <property type="entry name" value="FAD/NAD(P)-binding domain"/>
    <property type="match status" value="2"/>
</dbReference>
<organism evidence="7 8">
    <name type="scientific">Nocardia yunnanensis</name>
    <dbReference type="NCBI Taxonomy" id="2382165"/>
    <lineage>
        <taxon>Bacteria</taxon>
        <taxon>Bacillati</taxon>
        <taxon>Actinomycetota</taxon>
        <taxon>Actinomycetes</taxon>
        <taxon>Mycobacteriales</taxon>
        <taxon>Nocardiaceae</taxon>
        <taxon>Nocardia</taxon>
    </lineage>
</organism>
<evidence type="ECO:0000313" key="7">
    <source>
        <dbReference type="EMBL" id="AYF73721.1"/>
    </source>
</evidence>
<dbReference type="InterPro" id="IPR036188">
    <property type="entry name" value="FAD/NAD-bd_sf"/>
</dbReference>
<dbReference type="InterPro" id="IPR028202">
    <property type="entry name" value="Reductase_C"/>
</dbReference>
<dbReference type="PRINTS" id="PR00411">
    <property type="entry name" value="PNDRDTASEI"/>
</dbReference>
<evidence type="ECO:0000259" key="5">
    <source>
        <dbReference type="Pfam" id="PF07992"/>
    </source>
</evidence>
<evidence type="ECO:0000256" key="4">
    <source>
        <dbReference type="ARBA" id="ARBA00023002"/>
    </source>
</evidence>
<gene>
    <name evidence="7" type="ORF">D7D52_07460</name>
</gene>
<evidence type="ECO:0000313" key="8">
    <source>
        <dbReference type="Proteomes" id="UP000267164"/>
    </source>
</evidence>
<keyword evidence="2" id="KW-0285">Flavoprotein</keyword>
<dbReference type="AlphaFoldDB" id="A0A386Z7T7"/>
<accession>A0A386Z7T7</accession>
<dbReference type="PANTHER" id="PTHR43557:SF2">
    <property type="entry name" value="RIESKE DOMAIN-CONTAINING PROTEIN-RELATED"/>
    <property type="match status" value="1"/>
</dbReference>
<evidence type="ECO:0000256" key="1">
    <source>
        <dbReference type="ARBA" id="ARBA00001974"/>
    </source>
</evidence>
<dbReference type="InterPro" id="IPR016156">
    <property type="entry name" value="FAD/NAD-linked_Rdtase_dimer_sf"/>
</dbReference>
<evidence type="ECO:0000256" key="2">
    <source>
        <dbReference type="ARBA" id="ARBA00022630"/>
    </source>
</evidence>
<dbReference type="SUPFAM" id="SSF55424">
    <property type="entry name" value="FAD/NAD-linked reductases, dimerisation (C-terminal) domain"/>
    <property type="match status" value="1"/>
</dbReference>
<evidence type="ECO:0000256" key="3">
    <source>
        <dbReference type="ARBA" id="ARBA00022827"/>
    </source>
</evidence>
<dbReference type="GO" id="GO:0016651">
    <property type="term" value="F:oxidoreductase activity, acting on NAD(P)H"/>
    <property type="evidence" value="ECO:0007669"/>
    <property type="project" value="TreeGrafter"/>
</dbReference>
<dbReference type="Pfam" id="PF07992">
    <property type="entry name" value="Pyr_redox_2"/>
    <property type="match status" value="1"/>
</dbReference>
<feature type="domain" description="FAD/NAD(P)-binding" evidence="5">
    <location>
        <begin position="4"/>
        <end position="311"/>
    </location>
</feature>
<dbReference type="PRINTS" id="PR00368">
    <property type="entry name" value="FADPNR"/>
</dbReference>